<dbReference type="CDD" id="cd05332">
    <property type="entry name" value="11beta-HSD1_like_SDR_c"/>
    <property type="match status" value="1"/>
</dbReference>
<dbReference type="PRINTS" id="PR00080">
    <property type="entry name" value="SDRFAMILY"/>
</dbReference>
<dbReference type="PANTHER" id="PTHR44196">
    <property type="entry name" value="DEHYDROGENASE/REDUCTASE SDR FAMILY MEMBER 7B"/>
    <property type="match status" value="1"/>
</dbReference>
<evidence type="ECO:0000256" key="3">
    <source>
        <dbReference type="RuleBase" id="RU000363"/>
    </source>
</evidence>
<proteinExistence type="inferred from homology"/>
<dbReference type="Gene3D" id="3.40.50.720">
    <property type="entry name" value="NAD(P)-binding Rossmann-like Domain"/>
    <property type="match status" value="1"/>
</dbReference>
<dbReference type="EC" id="1.1.-.-" evidence="5"/>
<dbReference type="InterPro" id="IPR036291">
    <property type="entry name" value="NAD(P)-bd_dom_sf"/>
</dbReference>
<keyword evidence="6" id="KW-1185">Reference proteome</keyword>
<dbReference type="GO" id="GO:0016020">
    <property type="term" value="C:membrane"/>
    <property type="evidence" value="ECO:0007669"/>
    <property type="project" value="TreeGrafter"/>
</dbReference>
<keyword evidence="4" id="KW-0472">Membrane</keyword>
<dbReference type="GO" id="GO:0016491">
    <property type="term" value="F:oxidoreductase activity"/>
    <property type="evidence" value="ECO:0007669"/>
    <property type="project" value="UniProtKB-KW"/>
</dbReference>
<evidence type="ECO:0000256" key="1">
    <source>
        <dbReference type="ARBA" id="ARBA00006484"/>
    </source>
</evidence>
<keyword evidence="4" id="KW-1133">Transmembrane helix</keyword>
<feature type="transmembrane region" description="Helical" evidence="4">
    <location>
        <begin position="6"/>
        <end position="28"/>
    </location>
</feature>
<dbReference type="SUPFAM" id="SSF51735">
    <property type="entry name" value="NAD(P)-binding Rossmann-fold domains"/>
    <property type="match status" value="1"/>
</dbReference>
<gene>
    <name evidence="5" type="ORF">SPHA_57100</name>
</gene>
<dbReference type="InterPro" id="IPR002347">
    <property type="entry name" value="SDR_fam"/>
</dbReference>
<protein>
    <submittedName>
        <fullName evidence="5">DHRS7B</fullName>
        <ecNumber evidence="5">1.1.-.-</ecNumber>
    </submittedName>
</protein>
<reference evidence="5" key="1">
    <citation type="submission" date="2021-01" db="EMBL/GenBank/DDBJ databases">
        <authorList>
            <person name="Li R."/>
            <person name="Bekaert M."/>
        </authorList>
    </citation>
    <scope>NUCLEOTIDE SEQUENCE</scope>
    <source>
        <strain evidence="5">Farmed</strain>
    </source>
</reference>
<keyword evidence="2 5" id="KW-0560">Oxidoreductase</keyword>
<dbReference type="AlphaFoldDB" id="A0A812DR93"/>
<name>A0A812DR93_ACAPH</name>
<sequence>MSPFVSNGAGLLGTCGIFGLLLFILQLWKKKTRPSIKTKVILITGATSGVGKASAELFYMAGCRVILAARNLEHLKKIQQEFYSKKKGGIPAPPAILQLDLSNLASIPEKVTQAISFYGQIDVLINNAGQSYRGRVEDTSLDVDIRLMTVNYLGHVAITKAVLPYMIKEGGGHIIGVSSIQGKISIPYRSAYSASKHAFQAFFDCLRAEVCDKNITVSVLSPSYIKTNLSLNALKADGTQYNVMDKTTEQGMSPEYVAKKILDTVLYKQQDICLTPLHHKIAVFLRAVFPNLFFKLMASRALKQRSEYCKVE</sequence>
<comment type="caution">
    <text evidence="5">The sequence shown here is derived from an EMBL/GenBank/DDBJ whole genome shotgun (WGS) entry which is preliminary data.</text>
</comment>
<comment type="similarity">
    <text evidence="1 3">Belongs to the short-chain dehydrogenases/reductases (SDR) family.</text>
</comment>
<dbReference type="Proteomes" id="UP000597762">
    <property type="component" value="Unassembled WGS sequence"/>
</dbReference>
<evidence type="ECO:0000256" key="4">
    <source>
        <dbReference type="SAM" id="Phobius"/>
    </source>
</evidence>
<dbReference type="EMBL" id="CAHIKZ030003831">
    <property type="protein sequence ID" value="CAE1304536.1"/>
    <property type="molecule type" value="Genomic_DNA"/>
</dbReference>
<dbReference type="NCBIfam" id="NF004825">
    <property type="entry name" value="PRK06181.1"/>
    <property type="match status" value="1"/>
</dbReference>
<dbReference type="PANTHER" id="PTHR44196:SF1">
    <property type="entry name" value="DEHYDROGENASE_REDUCTASE SDR FAMILY MEMBER 7B"/>
    <property type="match status" value="1"/>
</dbReference>
<keyword evidence="4" id="KW-0812">Transmembrane</keyword>
<evidence type="ECO:0000256" key="2">
    <source>
        <dbReference type="ARBA" id="ARBA00023002"/>
    </source>
</evidence>
<organism evidence="5 6">
    <name type="scientific">Acanthosepion pharaonis</name>
    <name type="common">Pharaoh cuttlefish</name>
    <name type="synonym">Sepia pharaonis</name>
    <dbReference type="NCBI Taxonomy" id="158019"/>
    <lineage>
        <taxon>Eukaryota</taxon>
        <taxon>Metazoa</taxon>
        <taxon>Spiralia</taxon>
        <taxon>Lophotrochozoa</taxon>
        <taxon>Mollusca</taxon>
        <taxon>Cephalopoda</taxon>
        <taxon>Coleoidea</taxon>
        <taxon>Decapodiformes</taxon>
        <taxon>Sepiida</taxon>
        <taxon>Sepiina</taxon>
        <taxon>Sepiidae</taxon>
        <taxon>Acanthosepion</taxon>
    </lineage>
</organism>
<evidence type="ECO:0000313" key="5">
    <source>
        <dbReference type="EMBL" id="CAE1304536.1"/>
    </source>
</evidence>
<dbReference type="Pfam" id="PF00106">
    <property type="entry name" value="adh_short"/>
    <property type="match status" value="1"/>
</dbReference>
<dbReference type="OrthoDB" id="5307821at2759"/>
<dbReference type="PRINTS" id="PR00081">
    <property type="entry name" value="GDHRDH"/>
</dbReference>
<evidence type="ECO:0000313" key="6">
    <source>
        <dbReference type="Proteomes" id="UP000597762"/>
    </source>
</evidence>
<accession>A0A812DR93</accession>